<keyword evidence="1" id="KW-0732">Signal</keyword>
<dbReference type="PROSITE" id="PS51257">
    <property type="entry name" value="PROKAR_LIPOPROTEIN"/>
    <property type="match status" value="1"/>
</dbReference>
<evidence type="ECO:0008006" key="4">
    <source>
        <dbReference type="Google" id="ProtNLM"/>
    </source>
</evidence>
<accession>A0A3D4V4I6</accession>
<evidence type="ECO:0000313" key="3">
    <source>
        <dbReference type="Proteomes" id="UP000264071"/>
    </source>
</evidence>
<sequence length="159" mass="16726">MHTMQNRPLVLGLLLAQALLISCTAPTTGTPRDDGVKPLQVTSSSSALRFDAATIDSASIAGDVLSLHVTHGGGCTTHTFGLHTSGIFLESYPVQVPAQLSHDAADDRCRALVRPVLRFDLSALRTLYQKAYGARGELVLNVQAPGGGGASTSVRYVIQ</sequence>
<comment type="caution">
    <text evidence="2">The sequence shown here is derived from an EMBL/GenBank/DDBJ whole genome shotgun (WGS) entry which is preliminary data.</text>
</comment>
<name>A0A3D4V4I6_9BACT</name>
<evidence type="ECO:0000256" key="1">
    <source>
        <dbReference type="SAM" id="SignalP"/>
    </source>
</evidence>
<protein>
    <recommendedName>
        <fullName evidence="4">Lipoprotein</fullName>
    </recommendedName>
</protein>
<gene>
    <name evidence="2" type="ORF">DGD08_00730</name>
</gene>
<dbReference type="Proteomes" id="UP000264071">
    <property type="component" value="Unassembled WGS sequence"/>
</dbReference>
<evidence type="ECO:0000313" key="2">
    <source>
        <dbReference type="EMBL" id="HCT55714.1"/>
    </source>
</evidence>
<organism evidence="2 3">
    <name type="scientific">Gemmatimonas aurantiaca</name>
    <dbReference type="NCBI Taxonomy" id="173480"/>
    <lineage>
        <taxon>Bacteria</taxon>
        <taxon>Pseudomonadati</taxon>
        <taxon>Gemmatimonadota</taxon>
        <taxon>Gemmatimonadia</taxon>
        <taxon>Gemmatimonadales</taxon>
        <taxon>Gemmatimonadaceae</taxon>
        <taxon>Gemmatimonas</taxon>
    </lineage>
</organism>
<feature type="chain" id="PRO_5017553107" description="Lipoprotein" evidence="1">
    <location>
        <begin position="28"/>
        <end position="159"/>
    </location>
</feature>
<proteinExistence type="predicted"/>
<reference evidence="2 3" key="1">
    <citation type="journal article" date="2018" name="Nat. Biotechnol.">
        <title>A standardized bacterial taxonomy based on genome phylogeny substantially revises the tree of life.</title>
        <authorList>
            <person name="Parks D.H."/>
            <person name="Chuvochina M."/>
            <person name="Waite D.W."/>
            <person name="Rinke C."/>
            <person name="Skarshewski A."/>
            <person name="Chaumeil P.A."/>
            <person name="Hugenholtz P."/>
        </authorList>
    </citation>
    <scope>NUCLEOTIDE SEQUENCE [LARGE SCALE GENOMIC DNA]</scope>
    <source>
        <strain evidence="2">UBA8844</strain>
    </source>
</reference>
<feature type="signal peptide" evidence="1">
    <location>
        <begin position="1"/>
        <end position="27"/>
    </location>
</feature>
<dbReference type="EMBL" id="DPIY01000001">
    <property type="protein sequence ID" value="HCT55714.1"/>
    <property type="molecule type" value="Genomic_DNA"/>
</dbReference>
<dbReference type="AlphaFoldDB" id="A0A3D4V4I6"/>